<sequence length="87" mass="10131">MKKEKAPAARILLTSLYSTFRDSAENTYFYGAETVAEKRGYHKKNEKLDAIYDCLCALGYQMSDEERYLRDGTHEIFIHDNEDKQKG</sequence>
<evidence type="ECO:0000313" key="1">
    <source>
        <dbReference type="EMBL" id="MPN15541.1"/>
    </source>
</evidence>
<protein>
    <submittedName>
        <fullName evidence="1">Uncharacterized protein</fullName>
    </submittedName>
</protein>
<dbReference type="AlphaFoldDB" id="A0A645FMC5"/>
<dbReference type="EMBL" id="VSSQ01062348">
    <property type="protein sequence ID" value="MPN15541.1"/>
    <property type="molecule type" value="Genomic_DNA"/>
</dbReference>
<organism evidence="1">
    <name type="scientific">bioreactor metagenome</name>
    <dbReference type="NCBI Taxonomy" id="1076179"/>
    <lineage>
        <taxon>unclassified sequences</taxon>
        <taxon>metagenomes</taxon>
        <taxon>ecological metagenomes</taxon>
    </lineage>
</organism>
<name>A0A645FMC5_9ZZZZ</name>
<gene>
    <name evidence="1" type="ORF">SDC9_162875</name>
</gene>
<reference evidence="1" key="1">
    <citation type="submission" date="2019-08" db="EMBL/GenBank/DDBJ databases">
        <authorList>
            <person name="Kucharzyk K."/>
            <person name="Murdoch R.W."/>
            <person name="Higgins S."/>
            <person name="Loffler F."/>
        </authorList>
    </citation>
    <scope>NUCLEOTIDE SEQUENCE</scope>
</reference>
<accession>A0A645FMC5</accession>
<comment type="caution">
    <text evidence="1">The sequence shown here is derived from an EMBL/GenBank/DDBJ whole genome shotgun (WGS) entry which is preliminary data.</text>
</comment>
<proteinExistence type="predicted"/>